<comment type="caution">
    <text evidence="12">The sequence shown here is derived from an EMBL/GenBank/DDBJ whole genome shotgun (WGS) entry which is preliminary data.</text>
</comment>
<dbReference type="GO" id="GO:0006189">
    <property type="term" value="P:'de novo' IMP biosynthetic process"/>
    <property type="evidence" value="ECO:0007669"/>
    <property type="project" value="UniProtKB-UniRule"/>
</dbReference>
<dbReference type="Pfam" id="PF02142">
    <property type="entry name" value="MGS"/>
    <property type="match status" value="1"/>
</dbReference>
<dbReference type="EC" id="3.5.4.10" evidence="10"/>
<evidence type="ECO:0000256" key="6">
    <source>
        <dbReference type="ARBA" id="ARBA00022801"/>
    </source>
</evidence>
<dbReference type="PIRSF" id="PIRSF000414">
    <property type="entry name" value="AICARFT_IMPCHas"/>
    <property type="match status" value="1"/>
</dbReference>
<keyword evidence="5 10" id="KW-0658">Purine biosynthesis</keyword>
<dbReference type="NCBIfam" id="TIGR00355">
    <property type="entry name" value="purH"/>
    <property type="match status" value="1"/>
</dbReference>
<comment type="domain">
    <text evidence="10">The IMP cyclohydrolase activity resides in the N-terminal region.</text>
</comment>
<dbReference type="FunFam" id="3.40.50.1380:FF:000001">
    <property type="entry name" value="Bifunctional purine biosynthesis protein PurH"/>
    <property type="match status" value="1"/>
</dbReference>
<reference evidence="12 13" key="1">
    <citation type="submission" date="2020-08" db="EMBL/GenBank/DDBJ databases">
        <title>Functional genomics of gut bacteria from endangered species of beetles.</title>
        <authorList>
            <person name="Carlos-Shanley C."/>
        </authorList>
    </citation>
    <scope>NUCLEOTIDE SEQUENCE [LARGE SCALE GENOMIC DNA]</scope>
    <source>
        <strain evidence="12 13">S00202</strain>
    </source>
</reference>
<dbReference type="CDD" id="cd01421">
    <property type="entry name" value="IMPCH"/>
    <property type="match status" value="1"/>
</dbReference>
<dbReference type="PANTHER" id="PTHR11692:SF0">
    <property type="entry name" value="BIFUNCTIONAL PURINE BIOSYNTHESIS PROTEIN ATIC"/>
    <property type="match status" value="1"/>
</dbReference>
<gene>
    <name evidence="10" type="primary">purH</name>
    <name evidence="12" type="ORF">HNP49_002412</name>
</gene>
<dbReference type="SUPFAM" id="SSF53927">
    <property type="entry name" value="Cytidine deaminase-like"/>
    <property type="match status" value="1"/>
</dbReference>
<dbReference type="SUPFAM" id="SSF52335">
    <property type="entry name" value="Methylglyoxal synthase-like"/>
    <property type="match status" value="1"/>
</dbReference>
<evidence type="ECO:0000256" key="3">
    <source>
        <dbReference type="ARBA" id="ARBA00007667"/>
    </source>
</evidence>
<evidence type="ECO:0000256" key="7">
    <source>
        <dbReference type="ARBA" id="ARBA00023268"/>
    </source>
</evidence>
<evidence type="ECO:0000259" key="11">
    <source>
        <dbReference type="PROSITE" id="PS51855"/>
    </source>
</evidence>
<feature type="domain" description="MGS-like" evidence="11">
    <location>
        <begin position="6"/>
        <end position="151"/>
    </location>
</feature>
<dbReference type="PROSITE" id="PS51855">
    <property type="entry name" value="MGS"/>
    <property type="match status" value="1"/>
</dbReference>
<sequence>MTDQTTRLPVRRALISVSDKTGILEFARELVALGVEILSTGGTYKLLKDNGVAAVEVADYTGFPEMMDGRVKTLHPKIHGGILGRRALDGAVMEEHGIKPIDLVAVNLYPFAATVAKPGCDLADAIENIDIGGPTMVRSAAKNHKDVAIVVNASDYAGIVESLKAGGLSYAQRFDLALKAFEHTAAYDGMIANYLGTIDQSRDTLSTEDRGAFPRTFNSQFIKAQEMRYGENPHQSAAFYVEAQRGEASVSTAVQLQGKELSFNNVADTDAALECVKSFVKPACVIVKHANPCGVAVATDEEGGIRKAYDLAYATDTESAFGGIIAFNRELDGETAKAIVERQFVEVIIAPKVSQAARDVVAAKANVRLLECGEWPAERAAGWDFKRVNGGLLVQSRDIGMITAADLKVVTKRAPTEQEIHDLVFAWKVAKFVKSNAIVYAKGRQTIGVGAGQMSRVNSARIAAIKAEHAGLKVAGAVMASDAFFPFRDGIDNAAKVGITAVIQPGGSMRDQEVIDAADEAGIAMVFTGMRHFRH</sequence>
<comment type="pathway">
    <text evidence="1 10">Purine metabolism; IMP biosynthesis via de novo pathway; IMP from 5-formamido-1-(5-phospho-D-ribosyl)imidazole-4-carboxamide: step 1/1.</text>
</comment>
<dbReference type="SMART" id="SM00798">
    <property type="entry name" value="AICARFT_IMPCHas"/>
    <property type="match status" value="1"/>
</dbReference>
<dbReference type="NCBIfam" id="NF002049">
    <property type="entry name" value="PRK00881.1"/>
    <property type="match status" value="1"/>
</dbReference>
<dbReference type="UniPathway" id="UPA00074">
    <property type="reaction ID" value="UER00133"/>
</dbReference>
<protein>
    <recommendedName>
        <fullName evidence="10">Bifunctional purine biosynthesis protein PurH</fullName>
    </recommendedName>
    <domain>
        <recommendedName>
            <fullName evidence="10">Phosphoribosylaminoimidazolecarboxamide formyltransferase</fullName>
            <ecNumber evidence="10">2.1.2.3</ecNumber>
        </recommendedName>
        <alternativeName>
            <fullName evidence="10">AICAR transformylase</fullName>
        </alternativeName>
    </domain>
    <domain>
        <recommendedName>
            <fullName evidence="10">IMP cyclohydrolase</fullName>
            <ecNumber evidence="10">3.5.4.10</ecNumber>
        </recommendedName>
        <alternativeName>
            <fullName evidence="10">ATIC</fullName>
        </alternativeName>
        <alternativeName>
            <fullName evidence="10">IMP synthase</fullName>
        </alternativeName>
        <alternativeName>
            <fullName evidence="10">Inosinicase</fullName>
        </alternativeName>
    </domain>
</protein>
<comment type="pathway">
    <text evidence="2 10">Purine metabolism; IMP biosynthesis via de novo pathway; 5-formamido-1-(5-phospho-D-ribosyl)imidazole-4-carboxamide from 5-amino-1-(5-phospho-D-ribosyl)imidazole-4-carboxamide (10-formyl THF route): step 1/1.</text>
</comment>
<dbReference type="HAMAP" id="MF_00139">
    <property type="entry name" value="PurH"/>
    <property type="match status" value="1"/>
</dbReference>
<evidence type="ECO:0000256" key="4">
    <source>
        <dbReference type="ARBA" id="ARBA00022679"/>
    </source>
</evidence>
<proteinExistence type="inferred from homology"/>
<comment type="catalytic activity">
    <reaction evidence="8 10">
        <text>(6R)-10-formyltetrahydrofolate + 5-amino-1-(5-phospho-beta-D-ribosyl)imidazole-4-carboxamide = 5-formamido-1-(5-phospho-D-ribosyl)imidazole-4-carboxamide + (6S)-5,6,7,8-tetrahydrofolate</text>
        <dbReference type="Rhea" id="RHEA:22192"/>
        <dbReference type="ChEBI" id="CHEBI:57453"/>
        <dbReference type="ChEBI" id="CHEBI:58467"/>
        <dbReference type="ChEBI" id="CHEBI:58475"/>
        <dbReference type="ChEBI" id="CHEBI:195366"/>
        <dbReference type="EC" id="2.1.2.3"/>
    </reaction>
</comment>
<dbReference type="InterPro" id="IPR024051">
    <property type="entry name" value="AICAR_Tfase_dup_dom_sf"/>
</dbReference>
<dbReference type="InterPro" id="IPR016193">
    <property type="entry name" value="Cytidine_deaminase-like"/>
</dbReference>
<dbReference type="Pfam" id="PF01808">
    <property type="entry name" value="AICARFT_IMPCHas"/>
    <property type="match status" value="1"/>
</dbReference>
<evidence type="ECO:0000256" key="5">
    <source>
        <dbReference type="ARBA" id="ARBA00022755"/>
    </source>
</evidence>
<dbReference type="InterPro" id="IPR036914">
    <property type="entry name" value="MGS-like_dom_sf"/>
</dbReference>
<evidence type="ECO:0000256" key="10">
    <source>
        <dbReference type="HAMAP-Rule" id="MF_00139"/>
    </source>
</evidence>
<accession>A0A7X0EUW3</accession>
<evidence type="ECO:0000256" key="1">
    <source>
        <dbReference type="ARBA" id="ARBA00004844"/>
    </source>
</evidence>
<comment type="catalytic activity">
    <reaction evidence="9 10">
        <text>IMP + H2O = 5-formamido-1-(5-phospho-D-ribosyl)imidazole-4-carboxamide</text>
        <dbReference type="Rhea" id="RHEA:18445"/>
        <dbReference type="ChEBI" id="CHEBI:15377"/>
        <dbReference type="ChEBI" id="CHEBI:58053"/>
        <dbReference type="ChEBI" id="CHEBI:58467"/>
        <dbReference type="EC" id="3.5.4.10"/>
    </reaction>
</comment>
<dbReference type="GO" id="GO:0005829">
    <property type="term" value="C:cytosol"/>
    <property type="evidence" value="ECO:0007669"/>
    <property type="project" value="TreeGrafter"/>
</dbReference>
<keyword evidence="13" id="KW-1185">Reference proteome</keyword>
<dbReference type="SMART" id="SM00851">
    <property type="entry name" value="MGS"/>
    <property type="match status" value="1"/>
</dbReference>
<dbReference type="Gene3D" id="3.40.140.20">
    <property type="match status" value="2"/>
</dbReference>
<dbReference type="Gene3D" id="3.40.50.1380">
    <property type="entry name" value="Methylglyoxal synthase-like domain"/>
    <property type="match status" value="1"/>
</dbReference>
<dbReference type="PANTHER" id="PTHR11692">
    <property type="entry name" value="BIFUNCTIONAL PURINE BIOSYNTHESIS PROTEIN PURH"/>
    <property type="match status" value="1"/>
</dbReference>
<dbReference type="EC" id="2.1.2.3" evidence="10"/>
<dbReference type="RefSeq" id="WP_184683563.1">
    <property type="nucleotide sequence ID" value="NZ_JACHLL010000004.1"/>
</dbReference>
<dbReference type="InterPro" id="IPR002695">
    <property type="entry name" value="PurH-like"/>
</dbReference>
<evidence type="ECO:0000256" key="9">
    <source>
        <dbReference type="ARBA" id="ARBA00050687"/>
    </source>
</evidence>
<evidence type="ECO:0000256" key="2">
    <source>
        <dbReference type="ARBA" id="ARBA00004954"/>
    </source>
</evidence>
<dbReference type="FunFam" id="3.40.140.20:FF:000002">
    <property type="entry name" value="Bifunctional purine biosynthesis protein PurH"/>
    <property type="match status" value="1"/>
</dbReference>
<keyword evidence="7 10" id="KW-0511">Multifunctional enzyme</keyword>
<evidence type="ECO:0000313" key="13">
    <source>
        <dbReference type="Proteomes" id="UP000557193"/>
    </source>
</evidence>
<evidence type="ECO:0000313" key="12">
    <source>
        <dbReference type="EMBL" id="MBB6342230.1"/>
    </source>
</evidence>
<comment type="similarity">
    <text evidence="3 10">Belongs to the PurH family.</text>
</comment>
<dbReference type="GO" id="GO:0004643">
    <property type="term" value="F:phosphoribosylaminoimidazolecarboxamide formyltransferase activity"/>
    <property type="evidence" value="ECO:0007669"/>
    <property type="project" value="UniProtKB-UniRule"/>
</dbReference>
<dbReference type="GO" id="GO:0003937">
    <property type="term" value="F:IMP cyclohydrolase activity"/>
    <property type="evidence" value="ECO:0007669"/>
    <property type="project" value="UniProtKB-UniRule"/>
</dbReference>
<keyword evidence="4 10" id="KW-0808">Transferase</keyword>
<dbReference type="FunFam" id="3.40.140.20:FF:000001">
    <property type="entry name" value="Bifunctional purine biosynthesis protein PurH"/>
    <property type="match status" value="1"/>
</dbReference>
<keyword evidence="6 10" id="KW-0378">Hydrolase</keyword>
<organism evidence="12 13">
    <name type="scientific">Pseudomonas fluvialis</name>
    <dbReference type="NCBI Taxonomy" id="1793966"/>
    <lineage>
        <taxon>Bacteria</taxon>
        <taxon>Pseudomonadati</taxon>
        <taxon>Pseudomonadota</taxon>
        <taxon>Gammaproteobacteria</taxon>
        <taxon>Pseudomonadales</taxon>
        <taxon>Pseudomonadaceae</taxon>
        <taxon>Pseudomonas</taxon>
    </lineage>
</organism>
<name>A0A7X0EUW3_9PSED</name>
<dbReference type="Proteomes" id="UP000557193">
    <property type="component" value="Unassembled WGS sequence"/>
</dbReference>
<evidence type="ECO:0000256" key="8">
    <source>
        <dbReference type="ARBA" id="ARBA00050488"/>
    </source>
</evidence>
<dbReference type="AlphaFoldDB" id="A0A7X0EUW3"/>
<dbReference type="EMBL" id="JACHLL010000004">
    <property type="protein sequence ID" value="MBB6342230.1"/>
    <property type="molecule type" value="Genomic_DNA"/>
</dbReference>
<dbReference type="InterPro" id="IPR011607">
    <property type="entry name" value="MGS-like_dom"/>
</dbReference>